<protein>
    <recommendedName>
        <fullName evidence="2">DUF4218 domain-containing protein</fullName>
    </recommendedName>
</protein>
<dbReference type="EMBL" id="ML143423">
    <property type="protein sequence ID" value="TBU28219.1"/>
    <property type="molecule type" value="Genomic_DNA"/>
</dbReference>
<dbReference type="OrthoDB" id="3247418at2759"/>
<accession>A0A4Q9ML07</accession>
<name>A0A4Q9ML07_9APHY</name>
<organism evidence="1">
    <name type="scientific">Dichomitus squalens</name>
    <dbReference type="NCBI Taxonomy" id="114155"/>
    <lineage>
        <taxon>Eukaryota</taxon>
        <taxon>Fungi</taxon>
        <taxon>Dikarya</taxon>
        <taxon>Basidiomycota</taxon>
        <taxon>Agaricomycotina</taxon>
        <taxon>Agaricomycetes</taxon>
        <taxon>Polyporales</taxon>
        <taxon>Polyporaceae</taxon>
        <taxon>Dichomitus</taxon>
    </lineage>
</organism>
<dbReference type="PANTHER" id="PTHR46579">
    <property type="entry name" value="F5/8 TYPE C DOMAIN-CONTAINING PROTEIN-RELATED"/>
    <property type="match status" value="1"/>
</dbReference>
<dbReference type="PANTHER" id="PTHR46579:SF1">
    <property type="entry name" value="F5_8 TYPE C DOMAIN-CONTAINING PROTEIN"/>
    <property type="match status" value="1"/>
</dbReference>
<proteinExistence type="predicted"/>
<sequence length="532" mass="62201">MHNLFLGELRHHCMEVWGIDVKDKIGQRKATPHSPEEQQKWLTRLVADLRNHRPLSSIEKPRKGYLVAVAQLNGIVPQSKLTKREYAKALIDWVKNHPVDMLRIPPVLSKETDDFHLAANEHDISKFRVLTPEVINQLRHDLQNTYLPSWLERPPVNFGSASHGKLKADHWRTVCTINMVITLVRIWSSPTATTGDRLLLENFIHLVTAVDMATRRSMDTERARQYDFQMLQYLRTLRSLFEHDLVPNHHLSLHLVTCLLLFGPVHGWWAYPFERFNGMIQRLNMNHRISEIPLTFMRTFYAGAEVRWMTQSTDWPDSPEFRMFLDAFNNTFRDTAHGSWGSVIASAIHEWNCSTPDRFVEIFEDLDTTRLQQNLYTTFLHLVVRIHAPLDIFTSYDSDLVDDRSRLSPLIRCLPKLEEGRVVYGTRDKNIRNSYICFRDPLSGNPSLVRAGQISQLFLHSRIIPGRERVVEPFAVVDEYVPLSDYHAEHDPYRRYPLIDTQLYYNYFLERQAVIRCSDIISHFAAFVTLKY</sequence>
<dbReference type="Proteomes" id="UP000292957">
    <property type="component" value="Unassembled WGS sequence"/>
</dbReference>
<evidence type="ECO:0008006" key="2">
    <source>
        <dbReference type="Google" id="ProtNLM"/>
    </source>
</evidence>
<reference evidence="1" key="1">
    <citation type="submission" date="2019-01" db="EMBL/GenBank/DDBJ databases">
        <title>Draft genome sequences of three monokaryotic isolates of the white-rot basidiomycete fungus Dichomitus squalens.</title>
        <authorList>
            <consortium name="DOE Joint Genome Institute"/>
            <person name="Lopez S.C."/>
            <person name="Andreopoulos B."/>
            <person name="Pangilinan J."/>
            <person name="Lipzen A."/>
            <person name="Riley R."/>
            <person name="Ahrendt S."/>
            <person name="Ng V."/>
            <person name="Barry K."/>
            <person name="Daum C."/>
            <person name="Grigoriev I.V."/>
            <person name="Hilden K.S."/>
            <person name="Makela M.R."/>
            <person name="de Vries R.P."/>
        </authorList>
    </citation>
    <scope>NUCLEOTIDE SEQUENCE [LARGE SCALE GENOMIC DNA]</scope>
    <source>
        <strain evidence="1">OM18370.1</strain>
    </source>
</reference>
<evidence type="ECO:0000313" key="1">
    <source>
        <dbReference type="EMBL" id="TBU28219.1"/>
    </source>
</evidence>
<dbReference type="AlphaFoldDB" id="A0A4Q9ML07"/>
<gene>
    <name evidence="1" type="ORF">BD311DRAFT_663831</name>
</gene>